<proteinExistence type="predicted"/>
<sequence length="131" mass="15161">MKPLESPHKRGVQCNTPQKLKKMKPLENSSKHGVLHFNMKCNMPLSIKLEPAKPKFVTQHSKSYHILWTNFTNSPTTQPTTQIFGETRPYMPEEMLRQLSKLEPVPEKPEIYGMRIPNPWILSTDKAPKPQ</sequence>
<gene>
    <name evidence="1" type="ORF">PIB30_090207</name>
</gene>
<name>A0ABU6SV24_9FABA</name>
<keyword evidence="2" id="KW-1185">Reference proteome</keyword>
<evidence type="ECO:0000313" key="1">
    <source>
        <dbReference type="EMBL" id="MED6140140.1"/>
    </source>
</evidence>
<comment type="caution">
    <text evidence="1">The sequence shown here is derived from an EMBL/GenBank/DDBJ whole genome shotgun (WGS) entry which is preliminary data.</text>
</comment>
<dbReference type="EMBL" id="JASCZI010062143">
    <property type="protein sequence ID" value="MED6140140.1"/>
    <property type="molecule type" value="Genomic_DNA"/>
</dbReference>
<reference evidence="1 2" key="1">
    <citation type="journal article" date="2023" name="Plants (Basel)">
        <title>Bridging the Gap: Combining Genomics and Transcriptomics Approaches to Understand Stylosanthes scabra, an Orphan Legume from the Brazilian Caatinga.</title>
        <authorList>
            <person name="Ferreira-Neto J.R.C."/>
            <person name="da Silva M.D."/>
            <person name="Binneck E."/>
            <person name="de Melo N.F."/>
            <person name="da Silva R.H."/>
            <person name="de Melo A.L.T.M."/>
            <person name="Pandolfi V."/>
            <person name="Bustamante F.O."/>
            <person name="Brasileiro-Vidal A.C."/>
            <person name="Benko-Iseppon A.M."/>
        </authorList>
    </citation>
    <scope>NUCLEOTIDE SEQUENCE [LARGE SCALE GENOMIC DNA]</scope>
    <source>
        <tissue evidence="1">Leaves</tissue>
    </source>
</reference>
<protein>
    <submittedName>
        <fullName evidence="1">Uncharacterized protein</fullName>
    </submittedName>
</protein>
<evidence type="ECO:0000313" key="2">
    <source>
        <dbReference type="Proteomes" id="UP001341840"/>
    </source>
</evidence>
<accession>A0ABU6SV24</accession>
<dbReference type="Proteomes" id="UP001341840">
    <property type="component" value="Unassembled WGS sequence"/>
</dbReference>
<organism evidence="1 2">
    <name type="scientific">Stylosanthes scabra</name>
    <dbReference type="NCBI Taxonomy" id="79078"/>
    <lineage>
        <taxon>Eukaryota</taxon>
        <taxon>Viridiplantae</taxon>
        <taxon>Streptophyta</taxon>
        <taxon>Embryophyta</taxon>
        <taxon>Tracheophyta</taxon>
        <taxon>Spermatophyta</taxon>
        <taxon>Magnoliopsida</taxon>
        <taxon>eudicotyledons</taxon>
        <taxon>Gunneridae</taxon>
        <taxon>Pentapetalae</taxon>
        <taxon>rosids</taxon>
        <taxon>fabids</taxon>
        <taxon>Fabales</taxon>
        <taxon>Fabaceae</taxon>
        <taxon>Papilionoideae</taxon>
        <taxon>50 kb inversion clade</taxon>
        <taxon>dalbergioids sensu lato</taxon>
        <taxon>Dalbergieae</taxon>
        <taxon>Pterocarpus clade</taxon>
        <taxon>Stylosanthes</taxon>
    </lineage>
</organism>